<evidence type="ECO:0000313" key="4">
    <source>
        <dbReference type="EMBL" id="XCM34620.1"/>
    </source>
</evidence>
<dbReference type="PANTHER" id="PTHR30097">
    <property type="entry name" value="CATION EFFLUX SYSTEM PROTEIN CUSB"/>
    <property type="match status" value="1"/>
</dbReference>
<reference evidence="4" key="1">
    <citation type="submission" date="2024-07" db="EMBL/GenBank/DDBJ databases">
        <authorList>
            <person name="Kim Y.J."/>
            <person name="Jeong J.Y."/>
        </authorList>
    </citation>
    <scope>NUCLEOTIDE SEQUENCE</scope>
    <source>
        <strain evidence="4">GIHE-MW2</strain>
    </source>
</reference>
<dbReference type="AlphaFoldDB" id="A0AAU8J745"/>
<dbReference type="SUPFAM" id="SSF52172">
    <property type="entry name" value="CheY-like"/>
    <property type="match status" value="1"/>
</dbReference>
<name>A0AAU8J745_9CYAN</name>
<dbReference type="InterPro" id="IPR011006">
    <property type="entry name" value="CheY-like_superfamily"/>
</dbReference>
<dbReference type="PANTHER" id="PTHR30097:SF4">
    <property type="entry name" value="SLR6042 PROTEIN"/>
    <property type="match status" value="1"/>
</dbReference>
<dbReference type="GO" id="GO:0015679">
    <property type="term" value="P:plasma membrane copper ion transport"/>
    <property type="evidence" value="ECO:0007669"/>
    <property type="project" value="TreeGrafter"/>
</dbReference>
<feature type="transmembrane region" description="Helical" evidence="3">
    <location>
        <begin position="210"/>
        <end position="230"/>
    </location>
</feature>
<proteinExistence type="predicted"/>
<evidence type="ECO:0000256" key="1">
    <source>
        <dbReference type="ARBA" id="ARBA00022448"/>
    </source>
</evidence>
<evidence type="ECO:0000256" key="2">
    <source>
        <dbReference type="SAM" id="Coils"/>
    </source>
</evidence>
<dbReference type="RefSeq" id="WP_190879800.1">
    <property type="nucleotide sequence ID" value="NZ_CP159837.1"/>
</dbReference>
<dbReference type="Gene3D" id="2.40.50.100">
    <property type="match status" value="1"/>
</dbReference>
<evidence type="ECO:0000256" key="3">
    <source>
        <dbReference type="SAM" id="Phobius"/>
    </source>
</evidence>
<protein>
    <recommendedName>
        <fullName evidence="5">Response regulatory domain-containing protein</fullName>
    </recommendedName>
</protein>
<dbReference type="GO" id="GO:0030313">
    <property type="term" value="C:cell envelope"/>
    <property type="evidence" value="ECO:0007669"/>
    <property type="project" value="TreeGrafter"/>
</dbReference>
<keyword evidence="3" id="KW-1133">Transmembrane helix</keyword>
<gene>
    <name evidence="4" type="ORF">ABWT76_003230</name>
</gene>
<dbReference type="InterPro" id="IPR051909">
    <property type="entry name" value="MFP_Cation_Efflux"/>
</dbReference>
<keyword evidence="3" id="KW-0472">Membrane</keyword>
<accession>A0AAU8J745</accession>
<organism evidence="4">
    <name type="scientific">Planktothricoides raciborskii GIHE-MW2</name>
    <dbReference type="NCBI Taxonomy" id="2792601"/>
    <lineage>
        <taxon>Bacteria</taxon>
        <taxon>Bacillati</taxon>
        <taxon>Cyanobacteriota</taxon>
        <taxon>Cyanophyceae</taxon>
        <taxon>Oscillatoriophycideae</taxon>
        <taxon>Oscillatoriales</taxon>
        <taxon>Oscillatoriaceae</taxon>
        <taxon>Planktothricoides</taxon>
    </lineage>
</organism>
<feature type="coiled-coil region" evidence="2">
    <location>
        <begin position="293"/>
        <end position="374"/>
    </location>
</feature>
<keyword evidence="3" id="KW-0812">Transmembrane</keyword>
<sequence>MIIVCLVEQVDEPFYLSLQKTLKLQHNWEVALRKFSPDLNHLMKEIKLRNPDIVMIDLAKGKVNDVSRIVKLINQTFNQKKIIIVTGDDSYESLGQLIGIGVKGYLWKQAPAEELIKEIHLVDRGSPQIASGLLKQMIPEILPEMVVNHRENKPLKHLGSTLKNSPTLNSVTEVNSPNRNFPVNPVIKFPDKSAKHGGMTSRKASVGMNWRSVFILLVFTVGLTGGIYLVRDRMRQPLPQLNFSEQLKIITETKFTGKIQPANQYKMTATSGSVVEEIYVKVGDRVELGQPLLVLKNLEAEKYREQVEQQRKAIAQQQQIAREQQEMGRTQQEMSRRQQEMSLRQQQMTLEQEQMTVEQKIAELEAKISRFKEQNLSLDYRGWRGDWVSSRCGYVYVNLWPESFSGDRSSKVCLLSRRLLGEH</sequence>
<keyword evidence="1" id="KW-0813">Transport</keyword>
<dbReference type="GO" id="GO:0060003">
    <property type="term" value="P:copper ion export"/>
    <property type="evidence" value="ECO:0007669"/>
    <property type="project" value="TreeGrafter"/>
</dbReference>
<keyword evidence="2" id="KW-0175">Coiled coil</keyword>
<dbReference type="EMBL" id="CP159837">
    <property type="protein sequence ID" value="XCM34620.1"/>
    <property type="molecule type" value="Genomic_DNA"/>
</dbReference>
<dbReference type="Gene3D" id="3.40.50.2300">
    <property type="match status" value="1"/>
</dbReference>
<evidence type="ECO:0008006" key="5">
    <source>
        <dbReference type="Google" id="ProtNLM"/>
    </source>
</evidence>